<dbReference type="InterPro" id="IPR036322">
    <property type="entry name" value="WD40_repeat_dom_sf"/>
</dbReference>
<name>G0W4B5_NAUDC</name>
<reference evidence="2 3" key="1">
    <citation type="journal article" date="2011" name="Proc. Natl. Acad. Sci. U.S.A.">
        <title>Evolutionary erosion of yeast sex chromosomes by mating-type switching accidents.</title>
        <authorList>
            <person name="Gordon J.L."/>
            <person name="Armisen D."/>
            <person name="Proux-Wera E."/>
            <person name="Oheigeartaigh S.S."/>
            <person name="Byrne K.P."/>
            <person name="Wolfe K.H."/>
        </authorList>
    </citation>
    <scope>NUCLEOTIDE SEQUENCE [LARGE SCALE GENOMIC DNA]</scope>
    <source>
        <strain evidence="3">ATCC 10597 / BCRC 20456 / CBS 421 / NBRC 0211 / NRRL Y-12639</strain>
    </source>
</reference>
<sequence length="553" mass="62280">MLGTKLQLPTYTLRSHTNPVTCLALIPNNRDPSLIPPNLISGDSKGQLIIWDLITRRPIYHFQECPKGQIVFIQILESATLPIVGRRNTTLIAILSKDHKLRIYSYDHMFNGSQNNIRCELRFHVPINTLNFANFTIKPMSFNDNHENECDEEEWFQLYCCNTQDSECIDVYKFKLDELHSLKRQVNALNLYPLIIDLIKIATTTTTTTTNDKTVKIKSLDKLGIIMKFVINPKNNVIYIGFESGFVIGIKVYDRLQVRRNDDSGHIQSSPNAIGKHVRTTNVNDSSGSGLSKLLKQAQPEKTQPTLSLANDQSVKTYQDIIEIVYVSSFHYPNPILDLEIKNDILLSSSTTGQLGIHNVSNLAMNNDTTLDSSEYRLSKYKDMNIIRRNNLQINNSNDNADSIDIKTTNINHIQQLNDFLLISNWKGETLVGSSSRVIKGEAFESLVNFSKVKSTVKIIDSSKGSLQNTSNEDRKEPKFCKIGCMIGISSLPAVENGNRLTSPSSLTPSSSVSLNVGQMRRITKFNNSSWCFIGYDDGSIALHELLKDKLIK</sequence>
<protein>
    <recommendedName>
        <fullName evidence="4">ASTRA-associated protein 1</fullName>
    </recommendedName>
</protein>
<dbReference type="HOGENOM" id="CLU_045414_0_0_1"/>
<dbReference type="eggNOG" id="ENOG502QU4T">
    <property type="taxonomic scope" value="Eukaryota"/>
</dbReference>
<dbReference type="STRING" id="1071378.G0W4B5"/>
<evidence type="ECO:0008006" key="4">
    <source>
        <dbReference type="Google" id="ProtNLM"/>
    </source>
</evidence>
<dbReference type="AlphaFoldDB" id="G0W4B5"/>
<evidence type="ECO:0000313" key="3">
    <source>
        <dbReference type="Proteomes" id="UP000000689"/>
    </source>
</evidence>
<dbReference type="RefSeq" id="XP_003667896.1">
    <property type="nucleotide sequence ID" value="XM_003667848.1"/>
</dbReference>
<evidence type="ECO:0000256" key="1">
    <source>
        <dbReference type="SAM" id="MobiDB-lite"/>
    </source>
</evidence>
<dbReference type="EMBL" id="HE580267">
    <property type="protein sequence ID" value="CCD22653.1"/>
    <property type="molecule type" value="Genomic_DNA"/>
</dbReference>
<keyword evidence="3" id="KW-1185">Reference proteome</keyword>
<dbReference type="OrthoDB" id="7668193at2759"/>
<dbReference type="SMART" id="SM00320">
    <property type="entry name" value="WD40"/>
    <property type="match status" value="3"/>
</dbReference>
<dbReference type="InterPro" id="IPR001680">
    <property type="entry name" value="WD40_rpt"/>
</dbReference>
<accession>G0W4B5</accession>
<feature type="region of interest" description="Disordered" evidence="1">
    <location>
        <begin position="263"/>
        <end position="290"/>
    </location>
</feature>
<dbReference type="SUPFAM" id="SSF50978">
    <property type="entry name" value="WD40 repeat-like"/>
    <property type="match status" value="1"/>
</dbReference>
<dbReference type="Proteomes" id="UP000000689">
    <property type="component" value="Chromosome 1"/>
</dbReference>
<organism evidence="2 3">
    <name type="scientific">Naumovozyma dairenensis (strain ATCC 10597 / BCRC 20456 / CBS 421 / NBRC 0211 / NRRL Y-12639)</name>
    <name type="common">Saccharomyces dairenensis</name>
    <dbReference type="NCBI Taxonomy" id="1071378"/>
    <lineage>
        <taxon>Eukaryota</taxon>
        <taxon>Fungi</taxon>
        <taxon>Dikarya</taxon>
        <taxon>Ascomycota</taxon>
        <taxon>Saccharomycotina</taxon>
        <taxon>Saccharomycetes</taxon>
        <taxon>Saccharomycetales</taxon>
        <taxon>Saccharomycetaceae</taxon>
        <taxon>Naumovozyma</taxon>
    </lineage>
</organism>
<dbReference type="InterPro" id="IPR015943">
    <property type="entry name" value="WD40/YVTN_repeat-like_dom_sf"/>
</dbReference>
<dbReference type="Gene3D" id="2.130.10.10">
    <property type="entry name" value="YVTN repeat-like/Quinoprotein amine dehydrogenase"/>
    <property type="match status" value="1"/>
</dbReference>
<evidence type="ECO:0000313" key="2">
    <source>
        <dbReference type="EMBL" id="CCD22653.1"/>
    </source>
</evidence>
<proteinExistence type="predicted"/>
<dbReference type="KEGG" id="ndi:NDAI_0A04980"/>
<gene>
    <name evidence="2" type="primary">NDAI0A04980</name>
    <name evidence="2" type="ordered locus">NDAI_0A04980</name>
</gene>
<dbReference type="GeneID" id="11493587"/>